<dbReference type="AlphaFoldDB" id="L0JJH7"/>
<dbReference type="EMBL" id="AOIE01000041">
    <property type="protein sequence ID" value="ELY77264.1"/>
    <property type="molecule type" value="Genomic_DNA"/>
</dbReference>
<evidence type="ECO:0000313" key="5">
    <source>
        <dbReference type="Proteomes" id="UP000011593"/>
    </source>
</evidence>
<organism evidence="2 4">
    <name type="scientific">Natrinema pellirubrum (strain DSM 15624 / CIP 106293 / JCM 10476 / NCIMB 786 / 157)</name>
    <dbReference type="NCBI Taxonomy" id="797303"/>
    <lineage>
        <taxon>Archaea</taxon>
        <taxon>Methanobacteriati</taxon>
        <taxon>Methanobacteriota</taxon>
        <taxon>Stenosarchaea group</taxon>
        <taxon>Halobacteria</taxon>
        <taxon>Halobacteriales</taxon>
        <taxon>Natrialbaceae</taxon>
        <taxon>Natrinema</taxon>
    </lineage>
</organism>
<feature type="domain" description="SsuA/THI5-like" evidence="1">
    <location>
        <begin position="67"/>
        <end position="258"/>
    </location>
</feature>
<dbReference type="Gene3D" id="3.40.190.10">
    <property type="entry name" value="Periplasmic binding protein-like II"/>
    <property type="match status" value="2"/>
</dbReference>
<dbReference type="EMBL" id="CP003372">
    <property type="protein sequence ID" value="AGB30496.1"/>
    <property type="molecule type" value="Genomic_DNA"/>
</dbReference>
<evidence type="ECO:0000259" key="1">
    <source>
        <dbReference type="Pfam" id="PF09084"/>
    </source>
</evidence>
<protein>
    <submittedName>
        <fullName evidence="3">ABC transporter periplasmic solute-binding protein</fullName>
    </submittedName>
    <submittedName>
        <fullName evidence="2">ABC-type nitrate/sulfonate/bicarbonate transport system, periplasmic component</fullName>
    </submittedName>
</protein>
<dbReference type="Proteomes" id="UP000010843">
    <property type="component" value="Chromosome"/>
</dbReference>
<dbReference type="GeneID" id="14335028"/>
<dbReference type="Proteomes" id="UP000011593">
    <property type="component" value="Unassembled WGS sequence"/>
</dbReference>
<dbReference type="KEGG" id="npe:Natpe_0569"/>
<dbReference type="OrthoDB" id="302958at2157"/>
<sequence length="339" mass="37986">MTDIDISTQQAAIDEYQGDPGDRPVLRARFEHNGSPRYLLYTIKRFGYDHDHGFHLDLQLVSDELDEGRETVEAKLQEGDADLIDIDYVSTARERTAGAPIVAFHPYGRTVGGLVVPEDSPIDGLDALSGHRIGVVRRLDKNWILVRAACREFHGFDPDETATPVEAGSKVELTRLLEDGEVDGVLQFWQIIPEIVETGPYREVLPMSRVVDRLADADAGGEDRPIPVSTFLTSEDYLAAHPDAVRGFQGAYRDAVDRLQRDDDLWDEIGERLMYEDDPAVVRAVRDRWREMVVRDWDEGTVDGMERLFDRLKGVAGADALGVAELPDGLFRLDLEVEA</sequence>
<reference evidence="4" key="1">
    <citation type="submission" date="2012-02" db="EMBL/GenBank/DDBJ databases">
        <title>Complete sequence of chromosome of Natrinema pellirubrum DSM 15624.</title>
        <authorList>
            <person name="Lucas S."/>
            <person name="Han J."/>
            <person name="Lapidus A."/>
            <person name="Cheng J.-F."/>
            <person name="Goodwin L."/>
            <person name="Pitluck S."/>
            <person name="Peters L."/>
            <person name="Teshima H."/>
            <person name="Detter J.C."/>
            <person name="Han C."/>
            <person name="Tapia R."/>
            <person name="Land M."/>
            <person name="Hauser L."/>
            <person name="Kyrpides N."/>
            <person name="Ivanova N."/>
            <person name="Pagani I."/>
            <person name="Sproer C."/>
            <person name="Anderson I."/>
            <person name="Woyke T."/>
        </authorList>
    </citation>
    <scope>NUCLEOTIDE SEQUENCE [LARGE SCALE GENOMIC DNA]</scope>
    <source>
        <strain evidence="4">DSM 15624 / JCM 10476 / NCIMB 786</strain>
    </source>
</reference>
<dbReference type="RefSeq" id="WP_006180754.1">
    <property type="nucleotide sequence ID" value="NC_019962.1"/>
</dbReference>
<accession>L0JJH7</accession>
<dbReference type="InterPro" id="IPR015168">
    <property type="entry name" value="SsuA/THI5"/>
</dbReference>
<reference evidence="2" key="2">
    <citation type="submission" date="2012-02" db="EMBL/GenBank/DDBJ databases">
        <title>Complete sequence of chromosome of Natrinema pellirubrum DSM 15624.</title>
        <authorList>
            <consortium name="US DOE Joint Genome Institute"/>
            <person name="Lucas S."/>
            <person name="Han J."/>
            <person name="Lapidus A."/>
            <person name="Cheng J.-F."/>
            <person name="Goodwin L."/>
            <person name="Pitluck S."/>
            <person name="Peters L."/>
            <person name="Teshima H."/>
            <person name="Detter J.C."/>
            <person name="Han C."/>
            <person name="Tapia R."/>
            <person name="Land M."/>
            <person name="Hauser L."/>
            <person name="Kyrpides N."/>
            <person name="Ivanova N."/>
            <person name="Pagani I."/>
            <person name="Sproer C."/>
            <person name="Anderson I."/>
            <person name="Woyke T."/>
        </authorList>
    </citation>
    <scope>NUCLEOTIDE SEQUENCE</scope>
    <source>
        <strain evidence="2">DSM 15624</strain>
    </source>
</reference>
<dbReference type="Pfam" id="PF09084">
    <property type="entry name" value="NMT1"/>
    <property type="match status" value="1"/>
</dbReference>
<gene>
    <name evidence="2" type="ordered locus">Natpe_0569</name>
    <name evidence="3" type="ORF">C488_07037</name>
</gene>
<dbReference type="SUPFAM" id="SSF53850">
    <property type="entry name" value="Periplasmic binding protein-like II"/>
    <property type="match status" value="1"/>
</dbReference>
<keyword evidence="5" id="KW-1185">Reference proteome</keyword>
<proteinExistence type="predicted"/>
<dbReference type="PATRIC" id="fig|797303.5.peg.1425"/>
<evidence type="ECO:0000313" key="2">
    <source>
        <dbReference type="EMBL" id="AGB30496.1"/>
    </source>
</evidence>
<dbReference type="eggNOG" id="arCOG01803">
    <property type="taxonomic scope" value="Archaea"/>
</dbReference>
<name>L0JJH7_NATP1</name>
<evidence type="ECO:0000313" key="3">
    <source>
        <dbReference type="EMBL" id="ELY77264.1"/>
    </source>
</evidence>
<dbReference type="STRING" id="797303.Natpe_0569"/>
<reference evidence="3 5" key="3">
    <citation type="journal article" date="2014" name="PLoS Genet.">
        <title>Phylogenetically driven sequencing of extremely halophilic archaea reveals strategies for static and dynamic osmo-response.</title>
        <authorList>
            <person name="Becker E.A."/>
            <person name="Seitzer P.M."/>
            <person name="Tritt A."/>
            <person name="Larsen D."/>
            <person name="Krusor M."/>
            <person name="Yao A.I."/>
            <person name="Wu D."/>
            <person name="Madern D."/>
            <person name="Eisen J.A."/>
            <person name="Darling A.E."/>
            <person name="Facciotti M.T."/>
        </authorList>
    </citation>
    <scope>NUCLEOTIDE SEQUENCE [LARGE SCALE GENOMIC DNA]</scope>
    <source>
        <strain evidence="3 5">DSM 15624</strain>
    </source>
</reference>
<evidence type="ECO:0000313" key="4">
    <source>
        <dbReference type="Proteomes" id="UP000010843"/>
    </source>
</evidence>
<dbReference type="HOGENOM" id="CLU_074574_0_0_2"/>